<protein>
    <submittedName>
        <fullName evidence="3">SAM-dependent methyltransferase</fullName>
    </submittedName>
</protein>
<dbReference type="PROSITE" id="PS51683">
    <property type="entry name" value="SAM_OMT_II"/>
    <property type="match status" value="1"/>
</dbReference>
<dbReference type="AlphaFoldDB" id="W0FPT2"/>
<proteinExistence type="predicted"/>
<keyword evidence="1 3" id="KW-0808">Transferase</keyword>
<dbReference type="InterPro" id="IPR041698">
    <property type="entry name" value="Methyltransf_25"/>
</dbReference>
<evidence type="ECO:0000256" key="1">
    <source>
        <dbReference type="ARBA" id="ARBA00022679"/>
    </source>
</evidence>
<dbReference type="EMBL" id="KC246839">
    <property type="protein sequence ID" value="AHF25499.1"/>
    <property type="molecule type" value="Genomic_DNA"/>
</dbReference>
<evidence type="ECO:0000259" key="2">
    <source>
        <dbReference type="Pfam" id="PF13649"/>
    </source>
</evidence>
<dbReference type="SUPFAM" id="SSF53335">
    <property type="entry name" value="S-adenosyl-L-methionine-dependent methyltransferases"/>
    <property type="match status" value="1"/>
</dbReference>
<organism evidence="3">
    <name type="scientific">uncultured bacterium Contigcl_7</name>
    <dbReference type="NCBI Taxonomy" id="1393677"/>
    <lineage>
        <taxon>Bacteria</taxon>
        <taxon>environmental samples</taxon>
    </lineage>
</organism>
<dbReference type="InterPro" id="IPR016461">
    <property type="entry name" value="COMT-like"/>
</dbReference>
<dbReference type="GO" id="GO:0032259">
    <property type="term" value="P:methylation"/>
    <property type="evidence" value="ECO:0007669"/>
    <property type="project" value="UniProtKB-KW"/>
</dbReference>
<name>W0FPT2_9BACT</name>
<accession>W0FPT2</accession>
<dbReference type="Gene3D" id="3.40.50.150">
    <property type="entry name" value="Vaccinia Virus protein VP39"/>
    <property type="match status" value="1"/>
</dbReference>
<dbReference type="PANTHER" id="PTHR43861">
    <property type="entry name" value="TRANS-ACONITATE 2-METHYLTRANSFERASE-RELATED"/>
    <property type="match status" value="1"/>
</dbReference>
<dbReference type="CDD" id="cd02440">
    <property type="entry name" value="AdoMet_MTases"/>
    <property type="match status" value="1"/>
</dbReference>
<dbReference type="Pfam" id="PF13649">
    <property type="entry name" value="Methyltransf_25"/>
    <property type="match status" value="1"/>
</dbReference>
<reference evidence="3" key="1">
    <citation type="journal article" date="2013" name="PLoS ONE">
        <title>Metagenomic insights into the carbohydrate-active enzymes carried by the microorganisms adhering to solid digesta in the rumen of cows.</title>
        <authorList>
            <person name="Wang L."/>
            <person name="Hatem A."/>
            <person name="Catalyurek U.V."/>
            <person name="Morrison M."/>
            <person name="Yu Z."/>
        </authorList>
    </citation>
    <scope>NUCLEOTIDE SEQUENCE</scope>
</reference>
<sequence length="220" mass="25099">MIKMKLERMDNFFAARVEGYDEHMRATIEGADDFYAYTASLLPPDADARVLDLGCGTGLELEEYFRLNPDASVTGIDLSDAMLNALKGKFPGRKLTLVQGSYFDVPFGENTYDAAVSVESLHHFTTGQKESLYRKLHKTLKESGRFVLTDYFAESDEQEEELFRNLKQMKQEQGLPEDVFFHYDTPLTVEHESQALEKAGFSEIRVMKNWGHTFTLLAKK</sequence>
<evidence type="ECO:0000313" key="3">
    <source>
        <dbReference type="EMBL" id="AHF25499.1"/>
    </source>
</evidence>
<feature type="domain" description="Methyltransferase" evidence="2">
    <location>
        <begin position="50"/>
        <end position="144"/>
    </location>
</feature>
<dbReference type="InterPro" id="IPR029063">
    <property type="entry name" value="SAM-dependent_MTases_sf"/>
</dbReference>
<dbReference type="GO" id="GO:0008168">
    <property type="term" value="F:methyltransferase activity"/>
    <property type="evidence" value="ECO:0007669"/>
    <property type="project" value="UniProtKB-KW"/>
</dbReference>
<keyword evidence="3" id="KW-0489">Methyltransferase</keyword>